<dbReference type="EMBL" id="JACXAE010000054">
    <property type="protein sequence ID" value="MBD2773500.1"/>
    <property type="molecule type" value="Genomic_DNA"/>
</dbReference>
<dbReference type="RefSeq" id="WP_190829373.1">
    <property type="nucleotide sequence ID" value="NZ_CAWPPI010000054.1"/>
</dbReference>
<comment type="caution">
    <text evidence="2">The sequence shown here is derived from an EMBL/GenBank/DDBJ whole genome shotgun (WGS) entry which is preliminary data.</text>
</comment>
<feature type="domain" description="DUF5615" evidence="1">
    <location>
        <begin position="4"/>
        <end position="71"/>
    </location>
</feature>
<evidence type="ECO:0000259" key="1">
    <source>
        <dbReference type="Pfam" id="PF18480"/>
    </source>
</evidence>
<accession>A0A8J6XHI7</accession>
<dbReference type="Proteomes" id="UP000629098">
    <property type="component" value="Unassembled WGS sequence"/>
</dbReference>
<gene>
    <name evidence="2" type="ORF">ICL16_15810</name>
</gene>
<name>A0A8J6XHI7_9CYAN</name>
<dbReference type="Pfam" id="PF18480">
    <property type="entry name" value="DUF5615"/>
    <property type="match status" value="1"/>
</dbReference>
<dbReference type="AlphaFoldDB" id="A0A8J6XHI7"/>
<protein>
    <submittedName>
        <fullName evidence="2">DUF5615 family PIN-like protein</fullName>
    </submittedName>
</protein>
<dbReference type="InterPro" id="IPR041049">
    <property type="entry name" value="DUF5615"/>
</dbReference>
<reference evidence="2" key="1">
    <citation type="submission" date="2020-09" db="EMBL/GenBank/DDBJ databases">
        <title>Iningainema tapete sp. nov. (Scytonemataceae, Cyanobacteria) from greenhouses in central Florida (USA) produces two types of nodularin with biosynthetic potential for microcystin-LR and anabaenopeptins.</title>
        <authorList>
            <person name="Berthold D.E."/>
            <person name="Lefler F.W."/>
            <person name="Huang I.-S."/>
            <person name="Abdulla H."/>
            <person name="Zimba P.V."/>
            <person name="Laughinghouse H.D. IV."/>
        </authorList>
    </citation>
    <scope>NUCLEOTIDE SEQUENCE</scope>
    <source>
        <strain evidence="2">BLCCT55</strain>
    </source>
</reference>
<sequence>MIIKYLMDENIDPIYPSQIRSKQPQLTIRVIGEPSTPSKGTKDPEILVWCEEYNFILVTNNRKSMPVHLNDHLQANHHIPGIFILNTNLSIGQNIDELILIAECSFTNEYQDQIIHLPLTKIQE</sequence>
<evidence type="ECO:0000313" key="2">
    <source>
        <dbReference type="EMBL" id="MBD2773500.1"/>
    </source>
</evidence>
<evidence type="ECO:0000313" key="3">
    <source>
        <dbReference type="Proteomes" id="UP000629098"/>
    </source>
</evidence>
<organism evidence="2 3">
    <name type="scientific">Iningainema tapete BLCC-T55</name>
    <dbReference type="NCBI Taxonomy" id="2748662"/>
    <lineage>
        <taxon>Bacteria</taxon>
        <taxon>Bacillati</taxon>
        <taxon>Cyanobacteriota</taxon>
        <taxon>Cyanophyceae</taxon>
        <taxon>Nostocales</taxon>
        <taxon>Scytonemataceae</taxon>
        <taxon>Iningainema tapete</taxon>
    </lineage>
</organism>
<keyword evidence="3" id="KW-1185">Reference proteome</keyword>
<proteinExistence type="predicted"/>